<dbReference type="PANTHER" id="PTHR33392:SF6">
    <property type="entry name" value="POLYISOPRENYL-TEICHOIC ACID--PEPTIDOGLYCAN TEICHOIC ACID TRANSFERASE TAGU"/>
    <property type="match status" value="1"/>
</dbReference>
<comment type="caution">
    <text evidence="7">The sequence shown here is derived from an EMBL/GenBank/DDBJ whole genome shotgun (WGS) entry which is preliminary data.</text>
</comment>
<gene>
    <name evidence="7" type="ORF">J2S08_004111</name>
</gene>
<evidence type="ECO:0000259" key="6">
    <source>
        <dbReference type="Pfam" id="PF03816"/>
    </source>
</evidence>
<keyword evidence="4 5" id="KW-1133">Transmembrane helix</keyword>
<accession>A0ABT9WY46</accession>
<evidence type="ECO:0000313" key="8">
    <source>
        <dbReference type="Proteomes" id="UP001223586"/>
    </source>
</evidence>
<feature type="domain" description="Cell envelope-related transcriptional attenuator" evidence="6">
    <location>
        <begin position="115"/>
        <end position="233"/>
    </location>
</feature>
<evidence type="ECO:0000256" key="3">
    <source>
        <dbReference type="ARBA" id="ARBA00022968"/>
    </source>
</evidence>
<keyword evidence="5" id="KW-0472">Membrane</keyword>
<sequence length="334" mass="38182">MKDKRLRDKFYNTSDQELRFTKEDRNEVFEQIHKLEKNNTKKKSLVSSLKKFAPLTASLLVVGLCIFLFIPSILPGNFNNENKESNASESVFKEDEFLTTLLTVKDDNNRIPINLLLTYSKDKKIMKVLSIPRDTYVPILDKIDGATSYDKLTFAYDYSSGGAENVRTTVSKLFDLTIDYYAVMDLETLSSMIDSVNGIDYDLQEDIRVRAISRVAFEFKKGTNRLNGEEVAALMMDATVGRSLDEEDQLNLIYAVINQTINVLPQTKLKQFTTKIEGNIPIEQLLENKMELPPLQSVSLLDGIKNEMIDGAYYIKFEKDFLNSVSKELTTFNY</sequence>
<dbReference type="InterPro" id="IPR050922">
    <property type="entry name" value="LytR/CpsA/Psr_CW_biosynth"/>
</dbReference>
<organism evidence="7 8">
    <name type="scientific">Bacillus chungangensis</name>
    <dbReference type="NCBI Taxonomy" id="587633"/>
    <lineage>
        <taxon>Bacteria</taxon>
        <taxon>Bacillati</taxon>
        <taxon>Bacillota</taxon>
        <taxon>Bacilli</taxon>
        <taxon>Bacillales</taxon>
        <taxon>Bacillaceae</taxon>
        <taxon>Bacillus</taxon>
    </lineage>
</organism>
<dbReference type="NCBIfam" id="TIGR00350">
    <property type="entry name" value="lytR_cpsA_psr"/>
    <property type="match status" value="1"/>
</dbReference>
<protein>
    <submittedName>
        <fullName evidence="7">LCP family protein required for cell wall assembly</fullName>
    </submittedName>
</protein>
<dbReference type="PANTHER" id="PTHR33392">
    <property type="entry name" value="POLYISOPRENYL-TEICHOIC ACID--PEPTIDOGLYCAN TEICHOIC ACID TRANSFERASE TAGU"/>
    <property type="match status" value="1"/>
</dbReference>
<dbReference type="RefSeq" id="WP_307232832.1">
    <property type="nucleotide sequence ID" value="NZ_JAUSTT010000036.1"/>
</dbReference>
<evidence type="ECO:0000256" key="2">
    <source>
        <dbReference type="ARBA" id="ARBA00022692"/>
    </source>
</evidence>
<dbReference type="Pfam" id="PF03816">
    <property type="entry name" value="LytR_cpsA_psr"/>
    <property type="match status" value="1"/>
</dbReference>
<dbReference type="Gene3D" id="3.40.630.190">
    <property type="entry name" value="LCP protein"/>
    <property type="match status" value="1"/>
</dbReference>
<evidence type="ECO:0000256" key="5">
    <source>
        <dbReference type="SAM" id="Phobius"/>
    </source>
</evidence>
<dbReference type="InterPro" id="IPR004474">
    <property type="entry name" value="LytR_CpsA_psr"/>
</dbReference>
<keyword evidence="8" id="KW-1185">Reference proteome</keyword>
<comment type="similarity">
    <text evidence="1">Belongs to the LytR/CpsA/Psr (LCP) family.</text>
</comment>
<evidence type="ECO:0000313" key="7">
    <source>
        <dbReference type="EMBL" id="MDQ0178208.1"/>
    </source>
</evidence>
<dbReference type="EMBL" id="JAUSTT010000036">
    <property type="protein sequence ID" value="MDQ0178208.1"/>
    <property type="molecule type" value="Genomic_DNA"/>
</dbReference>
<proteinExistence type="inferred from homology"/>
<keyword evidence="3" id="KW-0735">Signal-anchor</keyword>
<reference evidence="7 8" key="1">
    <citation type="submission" date="2023-07" db="EMBL/GenBank/DDBJ databases">
        <title>Genomic Encyclopedia of Type Strains, Phase IV (KMG-IV): sequencing the most valuable type-strain genomes for metagenomic binning, comparative biology and taxonomic classification.</title>
        <authorList>
            <person name="Goeker M."/>
        </authorList>
    </citation>
    <scope>NUCLEOTIDE SEQUENCE [LARGE SCALE GENOMIC DNA]</scope>
    <source>
        <strain evidence="7 8">DSM 23837</strain>
    </source>
</reference>
<keyword evidence="2 5" id="KW-0812">Transmembrane</keyword>
<dbReference type="Proteomes" id="UP001223586">
    <property type="component" value="Unassembled WGS sequence"/>
</dbReference>
<dbReference type="Gene3D" id="3.30.420.590">
    <property type="match status" value="1"/>
</dbReference>
<name>A0ABT9WY46_9BACI</name>
<evidence type="ECO:0000256" key="1">
    <source>
        <dbReference type="ARBA" id="ARBA00006068"/>
    </source>
</evidence>
<evidence type="ECO:0000256" key="4">
    <source>
        <dbReference type="ARBA" id="ARBA00022989"/>
    </source>
</evidence>
<feature type="transmembrane region" description="Helical" evidence="5">
    <location>
        <begin position="52"/>
        <end position="74"/>
    </location>
</feature>